<dbReference type="NCBIfam" id="TIGR00363">
    <property type="entry name" value="MetQ/NlpA family lipoprotein"/>
    <property type="match status" value="1"/>
</dbReference>
<name>A0A1H2UX26_ACIFE</name>
<protein>
    <recommendedName>
        <fullName evidence="6">Lipoprotein</fullName>
    </recommendedName>
</protein>
<feature type="chain" id="PRO_5038817595" description="Lipoprotein" evidence="8">
    <location>
        <begin position="21"/>
        <end position="273"/>
    </location>
</feature>
<dbReference type="Gene3D" id="3.40.190.10">
    <property type="entry name" value="Periplasmic binding protein-like II"/>
    <property type="match status" value="2"/>
</dbReference>
<comment type="caution">
    <text evidence="9">The sequence shown here is derived from an EMBL/GenBank/DDBJ whole genome shotgun (WGS) entry which is preliminary data.</text>
</comment>
<accession>A0A1H2UX26</accession>
<evidence type="ECO:0000256" key="4">
    <source>
        <dbReference type="ARBA" id="ARBA00023139"/>
    </source>
</evidence>
<evidence type="ECO:0000256" key="7">
    <source>
        <dbReference type="PIRSR" id="PIRSR002854-1"/>
    </source>
</evidence>
<evidence type="ECO:0000313" key="10">
    <source>
        <dbReference type="Proteomes" id="UP000182379"/>
    </source>
</evidence>
<feature type="signal peptide" evidence="8">
    <location>
        <begin position="1"/>
        <end position="20"/>
    </location>
</feature>
<comment type="subcellular location">
    <subcellularLocation>
        <location evidence="1">Membrane</location>
        <topology evidence="1">Lipid-anchor</topology>
    </subcellularLocation>
</comment>
<dbReference type="PANTHER" id="PTHR30429">
    <property type="entry name" value="D-METHIONINE-BINDING LIPOPROTEIN METQ"/>
    <property type="match status" value="1"/>
</dbReference>
<keyword evidence="3" id="KW-0472">Membrane</keyword>
<dbReference type="RefSeq" id="WP_074704807.1">
    <property type="nucleotide sequence ID" value="NZ_CALAKB010000043.1"/>
</dbReference>
<evidence type="ECO:0000313" key="9">
    <source>
        <dbReference type="EMBL" id="SDW60637.1"/>
    </source>
</evidence>
<proteinExistence type="inferred from homology"/>
<dbReference type="SUPFAM" id="SSF53850">
    <property type="entry name" value="Periplasmic binding protein-like II"/>
    <property type="match status" value="1"/>
</dbReference>
<dbReference type="Proteomes" id="UP000182379">
    <property type="component" value="Unassembled WGS sequence"/>
</dbReference>
<sequence>MKKLALVLAGLLALAGIAGGCGSSTGSKPAGGDKKVVLKVGASPVPHAEILEKVKPILAKEGVDLQVVEFTDYVKPNLSLSDKEIDANFFQHLPYLEKFCKDRNLSLVSLGKVHIEPMGVYSKKVKDIKSVPDGAKIAIPNDPTNGGRALAILEKAGLLKLKEGVGVLATANDIVDNPKNLKITEAEAAMLPRTLDDVDLAVINSNFAMEAKLNPTKDALFIEAKDSPYANIVAVRKGDENRPEIQKLMKALNSPEVKKFIEEKYQGAIIPAF</sequence>
<dbReference type="PIRSF" id="PIRSF002854">
    <property type="entry name" value="MetQ"/>
    <property type="match status" value="1"/>
</dbReference>
<dbReference type="GO" id="GO:0016020">
    <property type="term" value="C:membrane"/>
    <property type="evidence" value="ECO:0007669"/>
    <property type="project" value="UniProtKB-SubCell"/>
</dbReference>
<evidence type="ECO:0000256" key="5">
    <source>
        <dbReference type="ARBA" id="ARBA00023288"/>
    </source>
</evidence>
<dbReference type="PANTHER" id="PTHR30429:SF0">
    <property type="entry name" value="METHIONINE-BINDING LIPOPROTEIN METQ"/>
    <property type="match status" value="1"/>
</dbReference>
<dbReference type="EMBL" id="FNOP01000003">
    <property type="protein sequence ID" value="SDW60637.1"/>
    <property type="molecule type" value="Genomic_DNA"/>
</dbReference>
<dbReference type="CDD" id="cd13597">
    <property type="entry name" value="PBP2_lipoprotein_Tp32"/>
    <property type="match status" value="1"/>
</dbReference>
<keyword evidence="2 8" id="KW-0732">Signal</keyword>
<dbReference type="AlphaFoldDB" id="A0A1H2UX26"/>
<gene>
    <name evidence="9" type="ORF">SAMN05216495_10364</name>
</gene>
<organism evidence="9 10">
    <name type="scientific">Acidaminococcus fermentans</name>
    <dbReference type="NCBI Taxonomy" id="905"/>
    <lineage>
        <taxon>Bacteria</taxon>
        <taxon>Bacillati</taxon>
        <taxon>Bacillota</taxon>
        <taxon>Negativicutes</taxon>
        <taxon>Acidaminococcales</taxon>
        <taxon>Acidaminococcaceae</taxon>
        <taxon>Acidaminococcus</taxon>
    </lineage>
</organism>
<feature type="lipid moiety-binding region" description="S-diacylglycerol cysteine" evidence="7">
    <location>
        <position position="21"/>
    </location>
</feature>
<dbReference type="Pfam" id="PF03180">
    <property type="entry name" value="Lipoprotein_9"/>
    <property type="match status" value="1"/>
</dbReference>
<evidence type="ECO:0000256" key="2">
    <source>
        <dbReference type="ARBA" id="ARBA00022729"/>
    </source>
</evidence>
<evidence type="ECO:0000256" key="6">
    <source>
        <dbReference type="PIRNR" id="PIRNR002854"/>
    </source>
</evidence>
<evidence type="ECO:0000256" key="3">
    <source>
        <dbReference type="ARBA" id="ARBA00023136"/>
    </source>
</evidence>
<dbReference type="InterPro" id="IPR004872">
    <property type="entry name" value="Lipoprotein_NlpA"/>
</dbReference>
<keyword evidence="4" id="KW-0564">Palmitate</keyword>
<dbReference type="PROSITE" id="PS51257">
    <property type="entry name" value="PROKAR_LIPOPROTEIN"/>
    <property type="match status" value="1"/>
</dbReference>
<keyword evidence="5 6" id="KW-0449">Lipoprotein</keyword>
<reference evidence="9 10" key="1">
    <citation type="submission" date="2016-10" db="EMBL/GenBank/DDBJ databases">
        <authorList>
            <person name="Varghese N."/>
            <person name="Submissions S."/>
        </authorList>
    </citation>
    <scope>NUCLEOTIDE SEQUENCE [LARGE SCALE GENOMIC DNA]</scope>
    <source>
        <strain evidence="9 10">WCC6</strain>
    </source>
</reference>
<evidence type="ECO:0000256" key="1">
    <source>
        <dbReference type="ARBA" id="ARBA00004635"/>
    </source>
</evidence>
<comment type="similarity">
    <text evidence="6">Belongs to the nlpA lipoprotein family.</text>
</comment>
<evidence type="ECO:0000256" key="8">
    <source>
        <dbReference type="SAM" id="SignalP"/>
    </source>
</evidence>